<feature type="region of interest" description="Disordered" evidence="9">
    <location>
        <begin position="247"/>
        <end position="284"/>
    </location>
</feature>
<dbReference type="PANTHER" id="PTHR14195">
    <property type="entry name" value="G PATCH DOMAIN CONTAINING PROTEIN 2"/>
    <property type="match status" value="1"/>
</dbReference>
<evidence type="ECO:0000256" key="4">
    <source>
        <dbReference type="ARBA" id="ARBA00018964"/>
    </source>
</evidence>
<comment type="similarity">
    <text evidence="3">Belongs to the SQS1 family.</text>
</comment>
<evidence type="ECO:0000256" key="1">
    <source>
        <dbReference type="ARBA" id="ARBA00004123"/>
    </source>
</evidence>
<dbReference type="GO" id="GO:0005634">
    <property type="term" value="C:nucleus"/>
    <property type="evidence" value="ECO:0007669"/>
    <property type="project" value="UniProtKB-SubCell"/>
</dbReference>
<feature type="compositionally biased region" description="Polar residues" evidence="9">
    <location>
        <begin position="389"/>
        <end position="401"/>
    </location>
</feature>
<dbReference type="GO" id="GO:0006397">
    <property type="term" value="P:mRNA processing"/>
    <property type="evidence" value="ECO:0007669"/>
    <property type="project" value="UniProtKB-KW"/>
</dbReference>
<dbReference type="SUPFAM" id="SSF82708">
    <property type="entry name" value="R3H domain"/>
    <property type="match status" value="1"/>
</dbReference>
<name>A0AAV9GWK8_9PEZI</name>
<feature type="compositionally biased region" description="Basic residues" evidence="9">
    <location>
        <begin position="256"/>
        <end position="270"/>
    </location>
</feature>
<evidence type="ECO:0000256" key="8">
    <source>
        <dbReference type="ARBA" id="ARBA00023242"/>
    </source>
</evidence>
<feature type="region of interest" description="Disordered" evidence="9">
    <location>
        <begin position="596"/>
        <end position="616"/>
    </location>
</feature>
<proteinExistence type="inferred from homology"/>
<dbReference type="Pfam" id="PF01424">
    <property type="entry name" value="R3H"/>
    <property type="match status" value="1"/>
</dbReference>
<dbReference type="InterPro" id="IPR000467">
    <property type="entry name" value="G_patch_dom"/>
</dbReference>
<feature type="domain" description="R3H" evidence="11">
    <location>
        <begin position="502"/>
        <end position="564"/>
    </location>
</feature>
<feature type="region of interest" description="Disordered" evidence="9">
    <location>
        <begin position="184"/>
        <end position="209"/>
    </location>
</feature>
<dbReference type="PROSITE" id="PS50174">
    <property type="entry name" value="G_PATCH"/>
    <property type="match status" value="1"/>
</dbReference>
<sequence>MRNRRGGKRPWGGVDVNGSGSGNGRGGRFQPGAERGGTSLPPSRPDSVVNGFTMRDEARNTASHEPLWAQTTKLRLKPVLFVSAGFVDPLKDIKPPDLDSENKSPDGGVNNVQDSEDACGLNIVEDVQAQVTVTVRTSTLQVDTFDEEKVMAELDTPTISAEEPVAETANASALFFIDLQGDKTKRPRHLPMPEIPDRQPQPGDSDSSEDVILFRGRTAKSQNSLPNSAQHAAHGKKHETFVAAGLKGTAPPSRAPQRHRGPNQHSKPRHNQPTLPVLQPQVTEESGDVDDEDAILADYIANMANNPDVDLLTSQLHVLGERELGGDHGAFGISSDSGASEAEEGDVGDGVKDLEFGEDVDIEMDDETLARLLARQELLGIDSDEFPDSSGSYNGQGQPSKSYRPRNRHANTDSVLDAFDDLDLASWAPSPEMLGQRKGKRRKQPPAFNVSDSELESALRKAWERDRERKKNRKMEREALRASGLLSKKANPDDLRVKYQEGMKLDDMKYELLIFLTGTAESIQFPPMDKQARKTLHELAGKFKIKSQSTGSGDQRRPILYRTKRTARYSENRFDDAEAHVNEAAARIGRKYFPRLDTKGKGQARGGGGGGGGRGGFGAVRYRDGEIAGASVPELGQENKGRAMLEKMGWAKGMALGSLDNKGILEPVVQVIKTSKAGLG</sequence>
<feature type="compositionally biased region" description="Basic and acidic residues" evidence="9">
    <location>
        <begin position="457"/>
        <end position="480"/>
    </location>
</feature>
<feature type="domain" description="G-patch" evidence="10">
    <location>
        <begin position="637"/>
        <end position="680"/>
    </location>
</feature>
<reference evidence="12" key="1">
    <citation type="journal article" date="2023" name="Mol. Phylogenet. Evol.">
        <title>Genome-scale phylogeny and comparative genomics of the fungal order Sordariales.</title>
        <authorList>
            <person name="Hensen N."/>
            <person name="Bonometti L."/>
            <person name="Westerberg I."/>
            <person name="Brannstrom I.O."/>
            <person name="Guillou S."/>
            <person name="Cros-Aarteil S."/>
            <person name="Calhoun S."/>
            <person name="Haridas S."/>
            <person name="Kuo A."/>
            <person name="Mondo S."/>
            <person name="Pangilinan J."/>
            <person name="Riley R."/>
            <person name="LaButti K."/>
            <person name="Andreopoulos B."/>
            <person name="Lipzen A."/>
            <person name="Chen C."/>
            <person name="Yan M."/>
            <person name="Daum C."/>
            <person name="Ng V."/>
            <person name="Clum A."/>
            <person name="Steindorff A."/>
            <person name="Ohm R.A."/>
            <person name="Martin F."/>
            <person name="Silar P."/>
            <person name="Natvig D.O."/>
            <person name="Lalanne C."/>
            <person name="Gautier V."/>
            <person name="Ament-Velasquez S.L."/>
            <person name="Kruys A."/>
            <person name="Hutchinson M.I."/>
            <person name="Powell A.J."/>
            <person name="Barry K."/>
            <person name="Miller A.N."/>
            <person name="Grigoriev I.V."/>
            <person name="Debuchy R."/>
            <person name="Gladieux P."/>
            <person name="Hiltunen Thoren M."/>
            <person name="Johannesson H."/>
        </authorList>
    </citation>
    <scope>NUCLEOTIDE SEQUENCE</scope>
    <source>
        <strain evidence="12">PSN243</strain>
    </source>
</reference>
<dbReference type="SMART" id="SM00393">
    <property type="entry name" value="R3H"/>
    <property type="match status" value="1"/>
</dbReference>
<feature type="region of interest" description="Disordered" evidence="9">
    <location>
        <begin position="91"/>
        <end position="114"/>
    </location>
</feature>
<keyword evidence="5" id="KW-0963">Cytoplasm</keyword>
<dbReference type="InterPro" id="IPR001374">
    <property type="entry name" value="R3H_dom"/>
</dbReference>
<dbReference type="EMBL" id="MU865925">
    <property type="protein sequence ID" value="KAK4452115.1"/>
    <property type="molecule type" value="Genomic_DNA"/>
</dbReference>
<dbReference type="InterPro" id="IPR051189">
    <property type="entry name" value="Splicing_assoc_domain"/>
</dbReference>
<dbReference type="Gene3D" id="3.30.1370.50">
    <property type="entry name" value="R3H-like domain"/>
    <property type="match status" value="1"/>
</dbReference>
<feature type="compositionally biased region" description="Basic and acidic residues" evidence="9">
    <location>
        <begin position="91"/>
        <end position="104"/>
    </location>
</feature>
<reference evidence="12" key="2">
    <citation type="submission" date="2023-05" db="EMBL/GenBank/DDBJ databases">
        <authorList>
            <consortium name="Lawrence Berkeley National Laboratory"/>
            <person name="Steindorff A."/>
            <person name="Hensen N."/>
            <person name="Bonometti L."/>
            <person name="Westerberg I."/>
            <person name="Brannstrom I.O."/>
            <person name="Guillou S."/>
            <person name="Cros-Aarteil S."/>
            <person name="Calhoun S."/>
            <person name="Haridas S."/>
            <person name="Kuo A."/>
            <person name="Mondo S."/>
            <person name="Pangilinan J."/>
            <person name="Riley R."/>
            <person name="Labutti K."/>
            <person name="Andreopoulos B."/>
            <person name="Lipzen A."/>
            <person name="Chen C."/>
            <person name="Yanf M."/>
            <person name="Daum C."/>
            <person name="Ng V."/>
            <person name="Clum A."/>
            <person name="Ohm R."/>
            <person name="Martin F."/>
            <person name="Silar P."/>
            <person name="Natvig D."/>
            <person name="Lalanne C."/>
            <person name="Gautier V."/>
            <person name="Ament-Velasquez S.L."/>
            <person name="Kruys A."/>
            <person name="Hutchinson M.I."/>
            <person name="Powell A.J."/>
            <person name="Barry K."/>
            <person name="Miller A.N."/>
            <person name="Grigoriev I.V."/>
            <person name="Debuchy R."/>
            <person name="Gladieux P."/>
            <person name="Thoren M.H."/>
            <person name="Johannesson H."/>
        </authorList>
    </citation>
    <scope>NUCLEOTIDE SEQUENCE</scope>
    <source>
        <strain evidence="12">PSN243</strain>
    </source>
</reference>
<dbReference type="GO" id="GO:0005737">
    <property type="term" value="C:cytoplasm"/>
    <property type="evidence" value="ECO:0007669"/>
    <property type="project" value="UniProtKB-SubCell"/>
</dbReference>
<gene>
    <name evidence="12" type="ORF">QBC34DRAFT_399237</name>
</gene>
<evidence type="ECO:0000256" key="3">
    <source>
        <dbReference type="ARBA" id="ARBA00010306"/>
    </source>
</evidence>
<evidence type="ECO:0000256" key="7">
    <source>
        <dbReference type="ARBA" id="ARBA00023187"/>
    </source>
</evidence>
<feature type="compositionally biased region" description="Gly residues" evidence="9">
    <location>
        <begin position="603"/>
        <end position="616"/>
    </location>
</feature>
<evidence type="ECO:0000259" key="11">
    <source>
        <dbReference type="PROSITE" id="PS51061"/>
    </source>
</evidence>
<keyword evidence="6" id="KW-0507">mRNA processing</keyword>
<dbReference type="SMART" id="SM00443">
    <property type="entry name" value="G_patch"/>
    <property type="match status" value="1"/>
</dbReference>
<dbReference type="AlphaFoldDB" id="A0AAV9GWK8"/>
<organism evidence="12 13">
    <name type="scientific">Podospora aff. communis PSN243</name>
    <dbReference type="NCBI Taxonomy" id="3040156"/>
    <lineage>
        <taxon>Eukaryota</taxon>
        <taxon>Fungi</taxon>
        <taxon>Dikarya</taxon>
        <taxon>Ascomycota</taxon>
        <taxon>Pezizomycotina</taxon>
        <taxon>Sordariomycetes</taxon>
        <taxon>Sordariomycetidae</taxon>
        <taxon>Sordariales</taxon>
        <taxon>Podosporaceae</taxon>
        <taxon>Podospora</taxon>
    </lineage>
</organism>
<dbReference type="InterPro" id="IPR034082">
    <property type="entry name" value="R3H_G-patch"/>
</dbReference>
<evidence type="ECO:0000256" key="9">
    <source>
        <dbReference type="SAM" id="MobiDB-lite"/>
    </source>
</evidence>
<comment type="subcellular location">
    <subcellularLocation>
        <location evidence="2">Cytoplasm</location>
    </subcellularLocation>
    <subcellularLocation>
        <location evidence="1">Nucleus</location>
    </subcellularLocation>
</comment>
<evidence type="ECO:0000313" key="12">
    <source>
        <dbReference type="EMBL" id="KAK4452115.1"/>
    </source>
</evidence>
<evidence type="ECO:0000259" key="10">
    <source>
        <dbReference type="PROSITE" id="PS50174"/>
    </source>
</evidence>
<protein>
    <recommendedName>
        <fullName evidence="4">Protein SQS1</fullName>
    </recommendedName>
</protein>
<keyword evidence="7" id="KW-0508">mRNA splicing</keyword>
<feature type="region of interest" description="Disordered" evidence="9">
    <location>
        <begin position="430"/>
        <end position="482"/>
    </location>
</feature>
<keyword evidence="8" id="KW-0539">Nucleus</keyword>
<dbReference type="GO" id="GO:0008380">
    <property type="term" value="P:RNA splicing"/>
    <property type="evidence" value="ECO:0007669"/>
    <property type="project" value="UniProtKB-KW"/>
</dbReference>
<dbReference type="Proteomes" id="UP001321760">
    <property type="component" value="Unassembled WGS sequence"/>
</dbReference>
<dbReference type="PROSITE" id="PS51061">
    <property type="entry name" value="R3H"/>
    <property type="match status" value="1"/>
</dbReference>
<evidence type="ECO:0000256" key="5">
    <source>
        <dbReference type="ARBA" id="ARBA00022490"/>
    </source>
</evidence>
<dbReference type="Pfam" id="PF01585">
    <property type="entry name" value="G-patch"/>
    <property type="match status" value="1"/>
</dbReference>
<feature type="region of interest" description="Disordered" evidence="9">
    <location>
        <begin position="383"/>
        <end position="408"/>
    </location>
</feature>
<feature type="region of interest" description="Disordered" evidence="9">
    <location>
        <begin position="1"/>
        <end position="64"/>
    </location>
</feature>
<feature type="compositionally biased region" description="Gly residues" evidence="9">
    <location>
        <begin position="19"/>
        <end position="29"/>
    </location>
</feature>
<evidence type="ECO:0000256" key="2">
    <source>
        <dbReference type="ARBA" id="ARBA00004496"/>
    </source>
</evidence>
<evidence type="ECO:0000313" key="13">
    <source>
        <dbReference type="Proteomes" id="UP001321760"/>
    </source>
</evidence>
<keyword evidence="13" id="KW-1185">Reference proteome</keyword>
<feature type="region of interest" description="Disordered" evidence="9">
    <location>
        <begin position="329"/>
        <end position="352"/>
    </location>
</feature>
<comment type="caution">
    <text evidence="12">The sequence shown here is derived from an EMBL/GenBank/DDBJ whole genome shotgun (WGS) entry which is preliminary data.</text>
</comment>
<evidence type="ECO:0000256" key="6">
    <source>
        <dbReference type="ARBA" id="ARBA00022664"/>
    </source>
</evidence>
<dbReference type="CDD" id="cd02646">
    <property type="entry name" value="R3H_G-patch"/>
    <property type="match status" value="1"/>
</dbReference>
<accession>A0AAV9GWK8</accession>
<dbReference type="InterPro" id="IPR036867">
    <property type="entry name" value="R3H_dom_sf"/>
</dbReference>
<dbReference type="GO" id="GO:0003676">
    <property type="term" value="F:nucleic acid binding"/>
    <property type="evidence" value="ECO:0007669"/>
    <property type="project" value="UniProtKB-UniRule"/>
</dbReference>